<gene>
    <name evidence="1" type="ORF">JY651_42625</name>
</gene>
<dbReference type="EMBL" id="CP071090">
    <property type="protein sequence ID" value="QSQ21780.1"/>
    <property type="molecule type" value="Genomic_DNA"/>
</dbReference>
<name>A0ABX7NSB0_9BACT</name>
<protein>
    <submittedName>
        <fullName evidence="1">Uncharacterized protein</fullName>
    </submittedName>
</protein>
<reference evidence="1 2" key="1">
    <citation type="submission" date="2021-02" db="EMBL/GenBank/DDBJ databases">
        <title>De Novo genome assembly of isolated myxobacteria.</title>
        <authorList>
            <person name="Stevens D.C."/>
        </authorList>
    </citation>
    <scope>NUCLEOTIDE SEQUENCE [LARGE SCALE GENOMIC DNA]</scope>
    <source>
        <strain evidence="2">SCPEA02</strain>
    </source>
</reference>
<accession>A0ABX7NSB0</accession>
<dbReference type="RefSeq" id="WP_206723357.1">
    <property type="nucleotide sequence ID" value="NZ_CP071090.1"/>
</dbReference>
<evidence type="ECO:0000313" key="1">
    <source>
        <dbReference type="EMBL" id="QSQ21780.1"/>
    </source>
</evidence>
<dbReference type="Proteomes" id="UP000662747">
    <property type="component" value="Chromosome"/>
</dbReference>
<organism evidence="1 2">
    <name type="scientific">Pyxidicoccus parkwayensis</name>
    <dbReference type="NCBI Taxonomy" id="2813578"/>
    <lineage>
        <taxon>Bacteria</taxon>
        <taxon>Pseudomonadati</taxon>
        <taxon>Myxococcota</taxon>
        <taxon>Myxococcia</taxon>
        <taxon>Myxococcales</taxon>
        <taxon>Cystobacterineae</taxon>
        <taxon>Myxococcaceae</taxon>
        <taxon>Pyxidicoccus</taxon>
    </lineage>
</organism>
<sequence length="198" mass="21033">MSAPPSSIFRAGALERFVQGRSRLVLPIFVEPRAQALLWLSLMLLLAAGVLAWNAEVPRFEPGTAVVVKGDTVSGQEEAVLLVFLPPQSLPELRVGQPVVLEQERTSQTAAFTSDVLSVEPQVLSPRAARERFGADAVPMQAASGPSAVLVARLQPQASGPRAADYLGSSFPVNVRVGTQRLLHLLPLGGGADRSQKP</sequence>
<evidence type="ECO:0000313" key="2">
    <source>
        <dbReference type="Proteomes" id="UP000662747"/>
    </source>
</evidence>
<proteinExistence type="predicted"/>
<keyword evidence="2" id="KW-1185">Reference proteome</keyword>